<dbReference type="Pfam" id="PF00528">
    <property type="entry name" value="BPD_transp_1"/>
    <property type="match status" value="1"/>
</dbReference>
<feature type="domain" description="ABC transmembrane type-1" evidence="9">
    <location>
        <begin position="100"/>
        <end position="290"/>
    </location>
</feature>
<evidence type="ECO:0000256" key="3">
    <source>
        <dbReference type="ARBA" id="ARBA00022475"/>
    </source>
</evidence>
<evidence type="ECO:0000256" key="4">
    <source>
        <dbReference type="ARBA" id="ARBA00022692"/>
    </source>
</evidence>
<comment type="subcellular location">
    <subcellularLocation>
        <location evidence="1 7">Cell membrane</location>
        <topology evidence="1 7">Multi-pass membrane protein</topology>
    </subcellularLocation>
</comment>
<keyword evidence="5 7" id="KW-1133">Transmembrane helix</keyword>
<comment type="similarity">
    <text evidence="7">Belongs to the binding-protein-dependent transport system permease family.</text>
</comment>
<dbReference type="InterPro" id="IPR000515">
    <property type="entry name" value="MetI-like"/>
</dbReference>
<evidence type="ECO:0000256" key="1">
    <source>
        <dbReference type="ARBA" id="ARBA00004651"/>
    </source>
</evidence>
<dbReference type="EMBL" id="BAAANE010000004">
    <property type="protein sequence ID" value="GAA1631660.1"/>
    <property type="molecule type" value="Genomic_DNA"/>
</dbReference>
<keyword evidence="2 7" id="KW-0813">Transport</keyword>
<feature type="compositionally biased region" description="Basic and acidic residues" evidence="8">
    <location>
        <begin position="1"/>
        <end position="20"/>
    </location>
</feature>
<feature type="transmembrane region" description="Helical" evidence="7">
    <location>
        <begin position="169"/>
        <end position="186"/>
    </location>
</feature>
<dbReference type="InterPro" id="IPR035906">
    <property type="entry name" value="MetI-like_sf"/>
</dbReference>
<proteinExistence type="inferred from homology"/>
<evidence type="ECO:0000313" key="10">
    <source>
        <dbReference type="EMBL" id="GAA1631660.1"/>
    </source>
</evidence>
<feature type="transmembrane region" description="Helical" evidence="7">
    <location>
        <begin position="223"/>
        <end position="245"/>
    </location>
</feature>
<evidence type="ECO:0000256" key="2">
    <source>
        <dbReference type="ARBA" id="ARBA00022448"/>
    </source>
</evidence>
<evidence type="ECO:0000256" key="6">
    <source>
        <dbReference type="ARBA" id="ARBA00023136"/>
    </source>
</evidence>
<dbReference type="RefSeq" id="WP_344110696.1">
    <property type="nucleotide sequence ID" value="NZ_BAAANE010000004.1"/>
</dbReference>
<feature type="region of interest" description="Disordered" evidence="8">
    <location>
        <begin position="1"/>
        <end position="35"/>
    </location>
</feature>
<evidence type="ECO:0000313" key="11">
    <source>
        <dbReference type="Proteomes" id="UP001501319"/>
    </source>
</evidence>
<gene>
    <name evidence="10" type="ORF">GCM10009744_19860</name>
</gene>
<keyword evidence="4 7" id="KW-0812">Transmembrane</keyword>
<keyword evidence="6 7" id="KW-0472">Membrane</keyword>
<evidence type="ECO:0000256" key="7">
    <source>
        <dbReference type="RuleBase" id="RU363032"/>
    </source>
</evidence>
<dbReference type="Gene3D" id="1.10.3720.10">
    <property type="entry name" value="MetI-like"/>
    <property type="match status" value="1"/>
</dbReference>
<keyword evidence="3" id="KW-1003">Cell membrane</keyword>
<evidence type="ECO:0000259" key="9">
    <source>
        <dbReference type="PROSITE" id="PS50928"/>
    </source>
</evidence>
<feature type="transmembrane region" description="Helical" evidence="7">
    <location>
        <begin position="106"/>
        <end position="125"/>
    </location>
</feature>
<comment type="caution">
    <text evidence="10">The sequence shown here is derived from an EMBL/GenBank/DDBJ whole genome shotgun (WGS) entry which is preliminary data.</text>
</comment>
<accession>A0ABN2F5W5</accession>
<evidence type="ECO:0000256" key="5">
    <source>
        <dbReference type="ARBA" id="ARBA00022989"/>
    </source>
</evidence>
<feature type="transmembrane region" description="Helical" evidence="7">
    <location>
        <begin position="41"/>
        <end position="62"/>
    </location>
</feature>
<reference evidence="10 11" key="1">
    <citation type="journal article" date="2019" name="Int. J. Syst. Evol. Microbiol.">
        <title>The Global Catalogue of Microorganisms (GCM) 10K type strain sequencing project: providing services to taxonomists for standard genome sequencing and annotation.</title>
        <authorList>
            <consortium name="The Broad Institute Genomics Platform"/>
            <consortium name="The Broad Institute Genome Sequencing Center for Infectious Disease"/>
            <person name="Wu L."/>
            <person name="Ma J."/>
        </authorList>
    </citation>
    <scope>NUCLEOTIDE SEQUENCE [LARGE SCALE GENOMIC DNA]</scope>
    <source>
        <strain evidence="10 11">JCM 14306</strain>
    </source>
</reference>
<evidence type="ECO:0000256" key="8">
    <source>
        <dbReference type="SAM" id="MobiDB-lite"/>
    </source>
</evidence>
<dbReference type="PANTHER" id="PTHR43744">
    <property type="entry name" value="ABC TRANSPORTER PERMEASE PROTEIN MG189-RELATED-RELATED"/>
    <property type="match status" value="1"/>
</dbReference>
<feature type="transmembrane region" description="Helical" evidence="7">
    <location>
        <begin position="137"/>
        <end position="157"/>
    </location>
</feature>
<dbReference type="SUPFAM" id="SSF161098">
    <property type="entry name" value="MetI-like"/>
    <property type="match status" value="1"/>
</dbReference>
<dbReference type="PROSITE" id="PS50928">
    <property type="entry name" value="ABC_TM1"/>
    <property type="match status" value="1"/>
</dbReference>
<organism evidence="10 11">
    <name type="scientific">Kribbella alba</name>
    <dbReference type="NCBI Taxonomy" id="190197"/>
    <lineage>
        <taxon>Bacteria</taxon>
        <taxon>Bacillati</taxon>
        <taxon>Actinomycetota</taxon>
        <taxon>Actinomycetes</taxon>
        <taxon>Propionibacteriales</taxon>
        <taxon>Kribbellaceae</taxon>
        <taxon>Kribbella</taxon>
    </lineage>
</organism>
<dbReference type="Proteomes" id="UP001501319">
    <property type="component" value="Unassembled WGS sequence"/>
</dbReference>
<dbReference type="CDD" id="cd06261">
    <property type="entry name" value="TM_PBP2"/>
    <property type="match status" value="1"/>
</dbReference>
<sequence length="305" mass="34431">MTIERTAERPATDRRTERRRQTTVGPRQVHNKPPRHRARRAAVFAVLLFFAVVFAMPLLWMVSASLKPENEVLRTPPTFIPTTFLWSNYSQAGHGLFPFFVNSVKLATLNVTFLLFFASLAGYGFARLNFVFKNLAFALLLSTAMIPSMVYLVPQYMLFREMGWIDTHYPLWVPNVLTPVFGTFLLRQAFRGIPMELEEAAKLDGASTFATFWRIMLPQVKPALAAVGALTFMGSWNDLFGPLIFLNSTRLQTMPIALALFKGEYFTQTNLMMAAATLTILPPLLLFLLAQKYFVQGITMSGLKG</sequence>
<feature type="transmembrane region" description="Helical" evidence="7">
    <location>
        <begin position="265"/>
        <end position="290"/>
    </location>
</feature>
<protein>
    <submittedName>
        <fullName evidence="10">Carbohydrate ABC transporter permease</fullName>
    </submittedName>
</protein>
<keyword evidence="11" id="KW-1185">Reference proteome</keyword>
<dbReference type="PANTHER" id="PTHR43744:SF12">
    <property type="entry name" value="ABC TRANSPORTER PERMEASE PROTEIN MG189-RELATED"/>
    <property type="match status" value="1"/>
</dbReference>
<name>A0ABN2F5W5_9ACTN</name>